<dbReference type="Proteomes" id="UP000038009">
    <property type="component" value="Unassembled WGS sequence"/>
</dbReference>
<comment type="caution">
    <text evidence="2">The sequence shown here is derived from an EMBL/GenBank/DDBJ whole genome shotgun (WGS) entry which is preliminary data.</text>
</comment>
<gene>
    <name evidence="2" type="ORF">ABL78_4147</name>
</gene>
<reference evidence="2 3" key="1">
    <citation type="journal article" date="2015" name="PLoS Pathog.">
        <title>Leptomonas seymouri: Adaptations to the Dixenous Life Cycle Analyzed by Genome Sequencing, Transcriptome Profiling and Co-infection with Leishmania donovani.</title>
        <authorList>
            <person name="Kraeva N."/>
            <person name="Butenko A."/>
            <person name="Hlavacova J."/>
            <person name="Kostygov A."/>
            <person name="Myskova J."/>
            <person name="Grybchuk D."/>
            <person name="Lestinova T."/>
            <person name="Votypka J."/>
            <person name="Volf P."/>
            <person name="Opperdoes F."/>
            <person name="Flegontov P."/>
            <person name="Lukes J."/>
            <person name="Yurchenko V."/>
        </authorList>
    </citation>
    <scope>NUCLEOTIDE SEQUENCE [LARGE SCALE GENOMIC DNA]</scope>
    <source>
        <strain evidence="2 3">ATCC 30220</strain>
    </source>
</reference>
<keyword evidence="3" id="KW-1185">Reference proteome</keyword>
<feature type="compositionally biased region" description="Basic and acidic residues" evidence="1">
    <location>
        <begin position="462"/>
        <end position="484"/>
    </location>
</feature>
<evidence type="ECO:0000313" key="2">
    <source>
        <dbReference type="EMBL" id="KPI86778.1"/>
    </source>
</evidence>
<dbReference type="VEuPathDB" id="TriTrypDB:Lsey_0116_0080"/>
<name>A0A0N1I3W2_LEPSE</name>
<accession>A0A0N1I3W2</accession>
<evidence type="ECO:0000256" key="1">
    <source>
        <dbReference type="SAM" id="MobiDB-lite"/>
    </source>
</evidence>
<feature type="region of interest" description="Disordered" evidence="1">
    <location>
        <begin position="230"/>
        <end position="288"/>
    </location>
</feature>
<feature type="compositionally biased region" description="Low complexity" evidence="1">
    <location>
        <begin position="496"/>
        <end position="505"/>
    </location>
</feature>
<organism evidence="2 3">
    <name type="scientific">Leptomonas seymouri</name>
    <dbReference type="NCBI Taxonomy" id="5684"/>
    <lineage>
        <taxon>Eukaryota</taxon>
        <taxon>Discoba</taxon>
        <taxon>Euglenozoa</taxon>
        <taxon>Kinetoplastea</taxon>
        <taxon>Metakinetoplastina</taxon>
        <taxon>Trypanosomatida</taxon>
        <taxon>Trypanosomatidae</taxon>
        <taxon>Leishmaniinae</taxon>
        <taxon>Leptomonas</taxon>
    </lineage>
</organism>
<feature type="compositionally biased region" description="Polar residues" evidence="1">
    <location>
        <begin position="301"/>
        <end position="329"/>
    </location>
</feature>
<feature type="region of interest" description="Disordered" evidence="1">
    <location>
        <begin position="301"/>
        <end position="343"/>
    </location>
</feature>
<dbReference type="EMBL" id="LJSK01000116">
    <property type="protein sequence ID" value="KPI86778.1"/>
    <property type="molecule type" value="Genomic_DNA"/>
</dbReference>
<feature type="region of interest" description="Disordered" evidence="1">
    <location>
        <begin position="453"/>
        <end position="550"/>
    </location>
</feature>
<dbReference type="OrthoDB" id="262453at2759"/>
<evidence type="ECO:0000313" key="3">
    <source>
        <dbReference type="Proteomes" id="UP000038009"/>
    </source>
</evidence>
<feature type="compositionally biased region" description="Low complexity" evidence="1">
    <location>
        <begin position="1"/>
        <end position="20"/>
    </location>
</feature>
<feature type="compositionally biased region" description="Basic and acidic residues" evidence="1">
    <location>
        <begin position="528"/>
        <end position="542"/>
    </location>
</feature>
<dbReference type="AlphaFoldDB" id="A0A0N1I3W2"/>
<sequence length="550" mass="61146">MLTSSSTSSSLCSSSTRRSSPGVIMRDSNELCDHGGGDGDLQNLLFAPVTSCELMRVPQDYHDTFGYLHNMQLFFFDVLRKPNRMHIKDKRVCFITDYTINLAAQETGTVSRCSKIEDVAELICDVHSRAVGIRMNPRPFAVEPRDYLHWNCFYEMPVDLLLFAESAEQFTELMRVLRFVYQKCTKKDMQCRVLQQREEWGATLVLWPDGSRVKKNAMFYHRVPLSVHQDRTSAPAPSDGQQSVEVAQAHVTRSTAVPSRDTHSGVSLVTPPALHTPLPQPSSRPPEGVRRLEVDALVSRTFTRNAEPQKQMRSTVVGSHSATKRQQNPLAPEANNESEKVAASAAASVGRDARACRSILSDASILGSDDTMTGLFSPLTPASPGQKPRATSRVRALEAMVKEKQQCFREFLQFRYSKECELDNLNYHLNTLASSHGTLSSCEPLLYMQPIQLPKNQQGSSGDRKNTIASEREKRGTHNRHRDDDAGDNNGRHPSLARSLSSSSSIHEAQLVTVKPIRRSGCSMSERPAMDHRSSAASRAKDQCCAGSPQ</sequence>
<dbReference type="OMA" id="TSCELMR"/>
<feature type="region of interest" description="Disordered" evidence="1">
    <location>
        <begin position="1"/>
        <end position="22"/>
    </location>
</feature>
<proteinExistence type="predicted"/>
<protein>
    <submittedName>
        <fullName evidence="2">Uncharacterized protein</fullName>
    </submittedName>
</protein>
<feature type="compositionally biased region" description="Polar residues" evidence="1">
    <location>
        <begin position="239"/>
        <end position="257"/>
    </location>
</feature>